<dbReference type="CDD" id="cd00488">
    <property type="entry name" value="PCD_DCoH"/>
    <property type="match status" value="1"/>
</dbReference>
<protein>
    <recommendedName>
        <fullName evidence="4">Putative pterin-4-alpha-carbinolamine dehydratase</fullName>
        <ecNumber evidence="3">4.2.1.96</ecNumber>
    </recommendedName>
</protein>
<dbReference type="SUPFAM" id="SSF54593">
    <property type="entry name" value="Glyoxalase/Bleomycin resistance protein/Dihydroxybiphenyl dioxygenase"/>
    <property type="match status" value="1"/>
</dbReference>
<dbReference type="Gene3D" id="3.10.180.10">
    <property type="entry name" value="2,3-Dihydroxybiphenyl 1,2-Dioxygenase, domain 1"/>
    <property type="match status" value="1"/>
</dbReference>
<evidence type="ECO:0000259" key="6">
    <source>
        <dbReference type="Pfam" id="PF18029"/>
    </source>
</evidence>
<name>A0A3M0GJL0_9ACTN</name>
<dbReference type="InterPro" id="IPR036428">
    <property type="entry name" value="PCD_sf"/>
</dbReference>
<evidence type="ECO:0000256" key="2">
    <source>
        <dbReference type="ARBA" id="ARBA00006472"/>
    </source>
</evidence>
<feature type="domain" description="Glyoxalase-like" evidence="6">
    <location>
        <begin position="113"/>
        <end position="214"/>
    </location>
</feature>
<dbReference type="GO" id="GO:0006729">
    <property type="term" value="P:tetrahydrobiopterin biosynthetic process"/>
    <property type="evidence" value="ECO:0007669"/>
    <property type="project" value="InterPro"/>
</dbReference>
<evidence type="ECO:0000256" key="5">
    <source>
        <dbReference type="ARBA" id="ARBA00023239"/>
    </source>
</evidence>
<dbReference type="EC" id="4.2.1.96" evidence="3"/>
<comment type="caution">
    <text evidence="7">The sequence shown here is derived from an EMBL/GenBank/DDBJ whole genome shotgun (WGS) entry which is preliminary data.</text>
</comment>
<dbReference type="Pfam" id="PF18029">
    <property type="entry name" value="Glyoxalase_6"/>
    <property type="match status" value="1"/>
</dbReference>
<reference evidence="7 8" key="1">
    <citation type="submission" date="2018-10" db="EMBL/GenBank/DDBJ databases">
        <title>Tessaracoccus antarcticuss sp. nov., isolated from sediment.</title>
        <authorList>
            <person name="Zhou L.Y."/>
            <person name="Du Z.J."/>
        </authorList>
    </citation>
    <scope>NUCLEOTIDE SEQUENCE [LARGE SCALE GENOMIC DNA]</scope>
    <source>
        <strain evidence="7 8">JDX10</strain>
    </source>
</reference>
<evidence type="ECO:0000256" key="1">
    <source>
        <dbReference type="ARBA" id="ARBA00001554"/>
    </source>
</evidence>
<dbReference type="Pfam" id="PF01329">
    <property type="entry name" value="Pterin_4a"/>
    <property type="match status" value="1"/>
</dbReference>
<dbReference type="AlphaFoldDB" id="A0A3M0GJL0"/>
<accession>A0A3M0GJL0</accession>
<dbReference type="EMBL" id="REFW01000001">
    <property type="protein sequence ID" value="RMB61813.1"/>
    <property type="molecule type" value="Genomic_DNA"/>
</dbReference>
<proteinExistence type="inferred from homology"/>
<comment type="catalytic activity">
    <reaction evidence="1">
        <text>(4aS,6R)-4a-hydroxy-L-erythro-5,6,7,8-tetrahydrobiopterin = (6R)-L-erythro-6,7-dihydrobiopterin + H2O</text>
        <dbReference type="Rhea" id="RHEA:11920"/>
        <dbReference type="ChEBI" id="CHEBI:15377"/>
        <dbReference type="ChEBI" id="CHEBI:15642"/>
        <dbReference type="ChEBI" id="CHEBI:43120"/>
        <dbReference type="EC" id="4.2.1.96"/>
    </reaction>
</comment>
<dbReference type="GO" id="GO:0008124">
    <property type="term" value="F:4-alpha-hydroxytetrahydrobiopterin dehydratase activity"/>
    <property type="evidence" value="ECO:0007669"/>
    <property type="project" value="UniProtKB-EC"/>
</dbReference>
<evidence type="ECO:0000313" key="7">
    <source>
        <dbReference type="EMBL" id="RMB61813.1"/>
    </source>
</evidence>
<sequence length="222" mass="24044">MSGADMVERVSHRQFHEVDGVEDWRVVFGGATAYFSTGSFAKGVELVEAIGALADAANHHPDVDLRYGGVRVCTVTHEIDDISERDVALAQQISLAARTLGIPADPSKVQAMQVSIDALDIAKVWPFWCAAMGYVERGDDDAVDPLGFGPVVTFQQMDEPRPQRSRIHVDVSVPRDQVEQRVAAALAAGGHMVSDANAPHWWTLADAEGNEVDIAPWADDLT</sequence>
<dbReference type="InterPro" id="IPR029068">
    <property type="entry name" value="Glyas_Bleomycin-R_OHBP_Dase"/>
</dbReference>
<keyword evidence="8" id="KW-1185">Reference proteome</keyword>
<dbReference type="SUPFAM" id="SSF55248">
    <property type="entry name" value="PCD-like"/>
    <property type="match status" value="1"/>
</dbReference>
<evidence type="ECO:0000313" key="8">
    <source>
        <dbReference type="Proteomes" id="UP000275256"/>
    </source>
</evidence>
<dbReference type="OrthoDB" id="15077at2"/>
<comment type="similarity">
    <text evidence="2">Belongs to the pterin-4-alpha-carbinolamine dehydratase family.</text>
</comment>
<dbReference type="PANTHER" id="PTHR35908">
    <property type="entry name" value="HYPOTHETICAL FUSION PROTEIN"/>
    <property type="match status" value="1"/>
</dbReference>
<dbReference type="Proteomes" id="UP000275256">
    <property type="component" value="Unassembled WGS sequence"/>
</dbReference>
<dbReference type="InterPro" id="IPR041581">
    <property type="entry name" value="Glyoxalase_6"/>
</dbReference>
<gene>
    <name evidence="7" type="ORF">EAX62_04160</name>
</gene>
<evidence type="ECO:0000256" key="3">
    <source>
        <dbReference type="ARBA" id="ARBA00013252"/>
    </source>
</evidence>
<dbReference type="Gene3D" id="3.30.1360.20">
    <property type="entry name" value="Transcriptional coactivator/pterin dehydratase"/>
    <property type="match status" value="1"/>
</dbReference>
<dbReference type="PANTHER" id="PTHR35908:SF1">
    <property type="entry name" value="CONSERVED PROTEIN"/>
    <property type="match status" value="1"/>
</dbReference>
<organism evidence="7 8">
    <name type="scientific">Tessaracoccus antarcticus</name>
    <dbReference type="NCBI Taxonomy" id="2479848"/>
    <lineage>
        <taxon>Bacteria</taxon>
        <taxon>Bacillati</taxon>
        <taxon>Actinomycetota</taxon>
        <taxon>Actinomycetes</taxon>
        <taxon>Propionibacteriales</taxon>
        <taxon>Propionibacteriaceae</taxon>
        <taxon>Tessaracoccus</taxon>
    </lineage>
</organism>
<evidence type="ECO:0000256" key="4">
    <source>
        <dbReference type="ARBA" id="ARBA00021735"/>
    </source>
</evidence>
<dbReference type="InterPro" id="IPR001533">
    <property type="entry name" value="Pterin_deHydtase"/>
</dbReference>
<keyword evidence="5" id="KW-0456">Lyase</keyword>